<reference evidence="2 3" key="1">
    <citation type="journal article" date="2018" name="Nat. Genet.">
        <title>The Rosa genome provides new insights in the design of modern roses.</title>
        <authorList>
            <person name="Bendahmane M."/>
        </authorList>
    </citation>
    <scope>NUCLEOTIDE SEQUENCE [LARGE SCALE GENOMIC DNA]</scope>
    <source>
        <strain evidence="3">cv. Old Blush</strain>
    </source>
</reference>
<evidence type="ECO:0000313" key="3">
    <source>
        <dbReference type="Proteomes" id="UP000238479"/>
    </source>
</evidence>
<sequence length="45" mass="5237">MSFGFIDTNVVDWPKDQLLVQTLFYAELMVVILELVLFTSSIRED</sequence>
<keyword evidence="1" id="KW-1133">Transmembrane helix</keyword>
<keyword evidence="1" id="KW-0472">Membrane</keyword>
<protein>
    <submittedName>
        <fullName evidence="2">Uncharacterized protein</fullName>
    </submittedName>
</protein>
<name>A0A2P6RM60_ROSCH</name>
<evidence type="ECO:0000313" key="2">
    <source>
        <dbReference type="EMBL" id="PRQ47526.1"/>
    </source>
</evidence>
<evidence type="ECO:0000256" key="1">
    <source>
        <dbReference type="SAM" id="Phobius"/>
    </source>
</evidence>
<keyword evidence="1" id="KW-0812">Transmembrane</keyword>
<dbReference type="Proteomes" id="UP000238479">
    <property type="component" value="Chromosome 2"/>
</dbReference>
<proteinExistence type="predicted"/>
<organism evidence="2 3">
    <name type="scientific">Rosa chinensis</name>
    <name type="common">China rose</name>
    <dbReference type="NCBI Taxonomy" id="74649"/>
    <lineage>
        <taxon>Eukaryota</taxon>
        <taxon>Viridiplantae</taxon>
        <taxon>Streptophyta</taxon>
        <taxon>Embryophyta</taxon>
        <taxon>Tracheophyta</taxon>
        <taxon>Spermatophyta</taxon>
        <taxon>Magnoliopsida</taxon>
        <taxon>eudicotyledons</taxon>
        <taxon>Gunneridae</taxon>
        <taxon>Pentapetalae</taxon>
        <taxon>rosids</taxon>
        <taxon>fabids</taxon>
        <taxon>Rosales</taxon>
        <taxon>Rosaceae</taxon>
        <taxon>Rosoideae</taxon>
        <taxon>Rosoideae incertae sedis</taxon>
        <taxon>Rosa</taxon>
    </lineage>
</organism>
<gene>
    <name evidence="2" type="ORF">RchiOBHm_Chr2g0100631</name>
</gene>
<keyword evidence="3" id="KW-1185">Reference proteome</keyword>
<comment type="caution">
    <text evidence="2">The sequence shown here is derived from an EMBL/GenBank/DDBJ whole genome shotgun (WGS) entry which is preliminary data.</text>
</comment>
<dbReference type="Gramene" id="PRQ47526">
    <property type="protein sequence ID" value="PRQ47526"/>
    <property type="gene ID" value="RchiOBHm_Chr2g0100631"/>
</dbReference>
<feature type="transmembrane region" description="Helical" evidence="1">
    <location>
        <begin position="18"/>
        <end position="38"/>
    </location>
</feature>
<accession>A0A2P6RM60</accession>
<dbReference type="AlphaFoldDB" id="A0A2P6RM60"/>
<dbReference type="EMBL" id="PDCK01000040">
    <property type="protein sequence ID" value="PRQ47526.1"/>
    <property type="molecule type" value="Genomic_DNA"/>
</dbReference>